<keyword evidence="5" id="KW-0067">ATP-binding</keyword>
<name>A0A2K1PC61_9BACT</name>
<evidence type="ECO:0000256" key="2">
    <source>
        <dbReference type="ARBA" id="ARBA00022679"/>
    </source>
</evidence>
<evidence type="ECO:0000256" key="5">
    <source>
        <dbReference type="ARBA" id="ARBA00022840"/>
    </source>
</evidence>
<organism evidence="7 8">
    <name type="scientific">Petrotoga miotherma DSM 10691</name>
    <dbReference type="NCBI Taxonomy" id="1434326"/>
    <lineage>
        <taxon>Bacteria</taxon>
        <taxon>Thermotogati</taxon>
        <taxon>Thermotogota</taxon>
        <taxon>Thermotogae</taxon>
        <taxon>Petrotogales</taxon>
        <taxon>Petrotogaceae</taxon>
        <taxon>Petrotoga</taxon>
    </lineage>
</organism>
<keyword evidence="8" id="KW-1185">Reference proteome</keyword>
<dbReference type="InterPro" id="IPR029056">
    <property type="entry name" value="Ribokinase-like"/>
</dbReference>
<keyword evidence="4 7" id="KW-0418">Kinase</keyword>
<evidence type="ECO:0000256" key="4">
    <source>
        <dbReference type="ARBA" id="ARBA00022777"/>
    </source>
</evidence>
<dbReference type="EMBL" id="AZRM01000024">
    <property type="protein sequence ID" value="PNS00394.1"/>
    <property type="molecule type" value="Genomic_DNA"/>
</dbReference>
<dbReference type="RefSeq" id="WP_103078749.1">
    <property type="nucleotide sequence ID" value="NZ_AZRM01000024.1"/>
</dbReference>
<dbReference type="CDD" id="cd01167">
    <property type="entry name" value="bac_FRK"/>
    <property type="match status" value="1"/>
</dbReference>
<evidence type="ECO:0000313" key="8">
    <source>
        <dbReference type="Proteomes" id="UP000236199"/>
    </source>
</evidence>
<dbReference type="OrthoDB" id="9813569at2"/>
<dbReference type="PANTHER" id="PTHR43085">
    <property type="entry name" value="HEXOKINASE FAMILY MEMBER"/>
    <property type="match status" value="1"/>
</dbReference>
<dbReference type="InterPro" id="IPR050306">
    <property type="entry name" value="PfkB_Carbo_kinase"/>
</dbReference>
<reference evidence="7 8" key="1">
    <citation type="submission" date="2013-12" db="EMBL/GenBank/DDBJ databases">
        <title>Comparative genomics of Petrotoga isolates.</title>
        <authorList>
            <person name="Nesbo C.L."/>
            <person name="Charchuk R."/>
            <person name="Chow K."/>
        </authorList>
    </citation>
    <scope>NUCLEOTIDE SEQUENCE [LARGE SCALE GENOMIC DNA]</scope>
    <source>
        <strain evidence="7 8">DSM 10691</strain>
    </source>
</reference>
<comment type="similarity">
    <text evidence="1">Belongs to the carbohydrate kinase PfkB family.</text>
</comment>
<proteinExistence type="inferred from homology"/>
<dbReference type="GO" id="GO:0005524">
    <property type="term" value="F:ATP binding"/>
    <property type="evidence" value="ECO:0007669"/>
    <property type="project" value="UniProtKB-KW"/>
</dbReference>
<dbReference type="AlphaFoldDB" id="A0A2K1PC61"/>
<evidence type="ECO:0000313" key="7">
    <source>
        <dbReference type="EMBL" id="PNS00394.1"/>
    </source>
</evidence>
<dbReference type="InterPro" id="IPR011611">
    <property type="entry name" value="PfkB_dom"/>
</dbReference>
<keyword evidence="3" id="KW-0547">Nucleotide-binding</keyword>
<dbReference type="PANTHER" id="PTHR43085:SF1">
    <property type="entry name" value="PSEUDOURIDINE KINASE-RELATED"/>
    <property type="match status" value="1"/>
</dbReference>
<sequence>MAILCAGEILFDFISKSPNKGLGESGLFEKRPGGSPFNVAVGLAKLGADVSFLTKIAQDQFGKFLFEYLKENGVNTDYSFRAEGLKTCLAFAAVDAQGKAEYEFYRDDAADTRLELKDIANLQYEKFNIFHFGSIALIDEPTSSTLTRLFDNFISRGLLTSFDPNVRKSLLKNRESYNNLVKSIIKKVDILKMSDDDLFYITEKKDVEEAIRTLSIKEGSILFVTLGSEGSLVYKDGIIERVPGYKVKVVETVGCGDSFMAGILYKLRDLSKEDFYSISVEELVDYANFANKCAAVVATKQGAANAMPTLSEVRQFEFL</sequence>
<accession>A0A2K1PC61</accession>
<comment type="caution">
    <text evidence="7">The sequence shown here is derived from an EMBL/GenBank/DDBJ whole genome shotgun (WGS) entry which is preliminary data.</text>
</comment>
<evidence type="ECO:0000259" key="6">
    <source>
        <dbReference type="Pfam" id="PF00294"/>
    </source>
</evidence>
<dbReference type="Pfam" id="PF00294">
    <property type="entry name" value="PfkB"/>
    <property type="match status" value="1"/>
</dbReference>
<dbReference type="GO" id="GO:0016301">
    <property type="term" value="F:kinase activity"/>
    <property type="evidence" value="ECO:0007669"/>
    <property type="project" value="UniProtKB-KW"/>
</dbReference>
<dbReference type="SUPFAM" id="SSF53613">
    <property type="entry name" value="Ribokinase-like"/>
    <property type="match status" value="1"/>
</dbReference>
<feature type="domain" description="Carbohydrate kinase PfkB" evidence="6">
    <location>
        <begin position="3"/>
        <end position="309"/>
    </location>
</feature>
<gene>
    <name evidence="7" type="ORF">X928_05090</name>
</gene>
<protein>
    <submittedName>
        <fullName evidence="7">Ribokinase</fullName>
    </submittedName>
</protein>
<evidence type="ECO:0000256" key="3">
    <source>
        <dbReference type="ARBA" id="ARBA00022741"/>
    </source>
</evidence>
<dbReference type="Gene3D" id="3.40.1190.20">
    <property type="match status" value="1"/>
</dbReference>
<evidence type="ECO:0000256" key="1">
    <source>
        <dbReference type="ARBA" id="ARBA00010688"/>
    </source>
</evidence>
<dbReference type="Proteomes" id="UP000236199">
    <property type="component" value="Unassembled WGS sequence"/>
</dbReference>
<keyword evidence="2" id="KW-0808">Transferase</keyword>